<reference evidence="3" key="1">
    <citation type="journal article" date="2019" name="Int. J. Syst. Evol. Microbiol.">
        <title>The Global Catalogue of Microorganisms (GCM) 10K type strain sequencing project: providing services to taxonomists for standard genome sequencing and annotation.</title>
        <authorList>
            <consortium name="The Broad Institute Genomics Platform"/>
            <consortium name="The Broad Institute Genome Sequencing Center for Infectious Disease"/>
            <person name="Wu L."/>
            <person name="Ma J."/>
        </authorList>
    </citation>
    <scope>NUCLEOTIDE SEQUENCE [LARGE SCALE GENOMIC DNA]</scope>
    <source>
        <strain evidence="3">CGMCC 1.15959</strain>
    </source>
</reference>
<keyword evidence="3" id="KW-1185">Reference proteome</keyword>
<dbReference type="Pfam" id="PF04977">
    <property type="entry name" value="DivIC"/>
    <property type="match status" value="1"/>
</dbReference>
<dbReference type="EMBL" id="BMKL01000001">
    <property type="protein sequence ID" value="GGD92793.1"/>
    <property type="molecule type" value="Genomic_DNA"/>
</dbReference>
<dbReference type="Proteomes" id="UP000619041">
    <property type="component" value="Unassembled WGS sequence"/>
</dbReference>
<comment type="caution">
    <text evidence="2">The sequence shown here is derived from an EMBL/GenBank/DDBJ whole genome shotgun (WGS) entry which is preliminary data.</text>
</comment>
<keyword evidence="1" id="KW-0812">Transmembrane</keyword>
<sequence>MTREGHTITSPKERLTQGAALFILLVLGGLAIAGPSGLLAWGENLRVLDQRKAEIARLAHQRDELKLQVDLLDPNHADADLSGELIRKNLNVVHPDEVVLILKPER</sequence>
<proteinExistence type="predicted"/>
<name>A0ABQ1S6R0_9SPHN</name>
<protein>
    <recommendedName>
        <fullName evidence="4">Septum formation initiator</fullName>
    </recommendedName>
</protein>
<evidence type="ECO:0000313" key="2">
    <source>
        <dbReference type="EMBL" id="GGD92793.1"/>
    </source>
</evidence>
<keyword evidence="1" id="KW-0472">Membrane</keyword>
<keyword evidence="1" id="KW-1133">Transmembrane helix</keyword>
<evidence type="ECO:0008006" key="4">
    <source>
        <dbReference type="Google" id="ProtNLM"/>
    </source>
</evidence>
<feature type="transmembrane region" description="Helical" evidence="1">
    <location>
        <begin position="20"/>
        <end position="42"/>
    </location>
</feature>
<gene>
    <name evidence="2" type="ORF">GCM10011515_10620</name>
</gene>
<evidence type="ECO:0000256" key="1">
    <source>
        <dbReference type="SAM" id="Phobius"/>
    </source>
</evidence>
<accession>A0ABQ1S6R0</accession>
<dbReference type="RefSeq" id="WP_229658444.1">
    <property type="nucleotide sequence ID" value="NZ_BMKL01000001.1"/>
</dbReference>
<dbReference type="InterPro" id="IPR007060">
    <property type="entry name" value="FtsL/DivIC"/>
</dbReference>
<evidence type="ECO:0000313" key="3">
    <source>
        <dbReference type="Proteomes" id="UP000619041"/>
    </source>
</evidence>
<organism evidence="2 3">
    <name type="scientific">Tsuneonella deserti</name>
    <dbReference type="NCBI Taxonomy" id="2035528"/>
    <lineage>
        <taxon>Bacteria</taxon>
        <taxon>Pseudomonadati</taxon>
        <taxon>Pseudomonadota</taxon>
        <taxon>Alphaproteobacteria</taxon>
        <taxon>Sphingomonadales</taxon>
        <taxon>Erythrobacteraceae</taxon>
        <taxon>Tsuneonella</taxon>
    </lineage>
</organism>